<comment type="caution">
    <text evidence="2">The sequence shown here is derived from an EMBL/GenBank/DDBJ whole genome shotgun (WGS) entry which is preliminary data.</text>
</comment>
<proteinExistence type="predicted"/>
<dbReference type="EMBL" id="BAAAUX010000026">
    <property type="protein sequence ID" value="GAA2813711.1"/>
    <property type="molecule type" value="Genomic_DNA"/>
</dbReference>
<dbReference type="Proteomes" id="UP001500979">
    <property type="component" value="Unassembled WGS sequence"/>
</dbReference>
<feature type="region of interest" description="Disordered" evidence="1">
    <location>
        <begin position="408"/>
        <end position="444"/>
    </location>
</feature>
<sequence length="444" mass="47629">MGLLDSIGDAVADFADFPALGFNPAPGDAASAADAAAVLSNVAEQLAEVGPVLDNQLENWTGDAGDGYRQMAEMMQRRLAGRLQAVETVHQALLAWSGELAANREHALRLEREAQAAKRELASKPPVQAAMSPESGAQAAAAQQALDAIIAQAKELLAGHEARAAEVARAIRGTEPLLETSIGASGNWIGGIAEWFTSNEEEGIPKPSDPAPRDWAENPGSGPWGAREPTWQDYVTSAKFNAMAGAADAMGYTNAARHMEHYLTNTGEPLQVDPGLMLRDSAGFRENLQEELAGNDEEWRKRAVEEFNRNGGQPTRIPVETQWKSHSFDQETEPDWYYASGSMHYKVTGAVEVTPSPGGEPNVEMKYKVHVEDPYNWDKGKGVDIFGTGVADVEPGTLHQTGLAREYQLSGSSDVMHRPVGDGSAPPIEPPAGDRDGGRTDPTR</sequence>
<protein>
    <recommendedName>
        <fullName evidence="4">WXG100 family type VII secretion target</fullName>
    </recommendedName>
</protein>
<organism evidence="2 3">
    <name type="scientific">Saccharopolyspora taberi</name>
    <dbReference type="NCBI Taxonomy" id="60895"/>
    <lineage>
        <taxon>Bacteria</taxon>
        <taxon>Bacillati</taxon>
        <taxon>Actinomycetota</taxon>
        <taxon>Actinomycetes</taxon>
        <taxon>Pseudonocardiales</taxon>
        <taxon>Pseudonocardiaceae</taxon>
        <taxon>Saccharopolyspora</taxon>
    </lineage>
</organism>
<evidence type="ECO:0000313" key="2">
    <source>
        <dbReference type="EMBL" id="GAA2813711.1"/>
    </source>
</evidence>
<feature type="compositionally biased region" description="Basic and acidic residues" evidence="1">
    <location>
        <begin position="432"/>
        <end position="444"/>
    </location>
</feature>
<gene>
    <name evidence="2" type="ORF">GCM10010470_56460</name>
</gene>
<feature type="region of interest" description="Disordered" evidence="1">
    <location>
        <begin position="200"/>
        <end position="226"/>
    </location>
</feature>
<keyword evidence="3" id="KW-1185">Reference proteome</keyword>
<accession>A0ABN3VLQ1</accession>
<reference evidence="2 3" key="1">
    <citation type="journal article" date="2019" name="Int. J. Syst. Evol. Microbiol.">
        <title>The Global Catalogue of Microorganisms (GCM) 10K type strain sequencing project: providing services to taxonomists for standard genome sequencing and annotation.</title>
        <authorList>
            <consortium name="The Broad Institute Genomics Platform"/>
            <consortium name="The Broad Institute Genome Sequencing Center for Infectious Disease"/>
            <person name="Wu L."/>
            <person name="Ma J."/>
        </authorList>
    </citation>
    <scope>NUCLEOTIDE SEQUENCE [LARGE SCALE GENOMIC DNA]</scope>
    <source>
        <strain evidence="2 3">JCM 9383</strain>
    </source>
</reference>
<name>A0ABN3VLQ1_9PSEU</name>
<evidence type="ECO:0000313" key="3">
    <source>
        <dbReference type="Proteomes" id="UP001500979"/>
    </source>
</evidence>
<dbReference type="RefSeq" id="WP_344684848.1">
    <property type="nucleotide sequence ID" value="NZ_BAAAUX010000026.1"/>
</dbReference>
<evidence type="ECO:0008006" key="4">
    <source>
        <dbReference type="Google" id="ProtNLM"/>
    </source>
</evidence>
<evidence type="ECO:0000256" key="1">
    <source>
        <dbReference type="SAM" id="MobiDB-lite"/>
    </source>
</evidence>